<organism evidence="2 3">
    <name type="scientific">Exiguobacterium aurantiacum</name>
    <dbReference type="NCBI Taxonomy" id="33987"/>
    <lineage>
        <taxon>Bacteria</taxon>
        <taxon>Bacillati</taxon>
        <taxon>Bacillota</taxon>
        <taxon>Bacilli</taxon>
        <taxon>Bacillales</taxon>
        <taxon>Bacillales Family XII. Incertae Sedis</taxon>
        <taxon>Exiguobacterium</taxon>
    </lineage>
</organism>
<dbReference type="Proteomes" id="UP001060325">
    <property type="component" value="Chromosome"/>
</dbReference>
<keyword evidence="1" id="KW-0812">Transmembrane</keyword>
<keyword evidence="3" id="KW-1185">Reference proteome</keyword>
<proteinExistence type="predicted"/>
<evidence type="ECO:0000256" key="1">
    <source>
        <dbReference type="SAM" id="Phobius"/>
    </source>
</evidence>
<evidence type="ECO:0000313" key="3">
    <source>
        <dbReference type="Proteomes" id="UP001060325"/>
    </source>
</evidence>
<keyword evidence="1" id="KW-1133">Transmembrane helix</keyword>
<keyword evidence="1" id="KW-0472">Membrane</keyword>
<accession>A0ABY5FK89</accession>
<feature type="transmembrane region" description="Helical" evidence="1">
    <location>
        <begin position="63"/>
        <end position="86"/>
    </location>
</feature>
<reference evidence="2" key="1">
    <citation type="submission" date="2022-07" db="EMBL/GenBank/DDBJ databases">
        <title>Complete genome of CX2.</title>
        <authorList>
            <person name="Cao G."/>
        </authorList>
    </citation>
    <scope>NUCLEOTIDE SEQUENCE</scope>
    <source>
        <strain evidence="2">CX2</strain>
    </source>
</reference>
<dbReference type="EMBL" id="CP101462">
    <property type="protein sequence ID" value="UTT41990.1"/>
    <property type="molecule type" value="Genomic_DNA"/>
</dbReference>
<name>A0ABY5FK89_9BACL</name>
<feature type="transmembrane region" description="Helical" evidence="1">
    <location>
        <begin position="35"/>
        <end position="51"/>
    </location>
</feature>
<gene>
    <name evidence="2" type="ORF">NMQ00_10505</name>
</gene>
<protein>
    <submittedName>
        <fullName evidence="2">Uncharacterized protein</fullName>
    </submittedName>
</protein>
<evidence type="ECO:0000313" key="2">
    <source>
        <dbReference type="EMBL" id="UTT41990.1"/>
    </source>
</evidence>
<dbReference type="RefSeq" id="WP_255176655.1">
    <property type="nucleotide sequence ID" value="NZ_CP101462.1"/>
</dbReference>
<sequence>MRFFPLLITTCLGLLTFILYFMIDAFPTLDRPTSFAALAFVSCAAIFLILIDGVRRAKSGKSIAWSYIALAGTLLLTTCNFLIWIIGEVST</sequence>